<accession>A0A6J6NRZ7</accession>
<gene>
    <name evidence="2" type="ORF">UFOPK2399_00591</name>
</gene>
<dbReference type="GO" id="GO:0043448">
    <property type="term" value="P:alkane catabolic process"/>
    <property type="evidence" value="ECO:0007669"/>
    <property type="project" value="TreeGrafter"/>
</dbReference>
<dbReference type="EMBL" id="CAEZXP010000001">
    <property type="protein sequence ID" value="CAB4689389.1"/>
    <property type="molecule type" value="Genomic_DNA"/>
</dbReference>
<evidence type="ECO:0000256" key="1">
    <source>
        <dbReference type="SAM" id="MobiDB-lite"/>
    </source>
</evidence>
<dbReference type="PANTHER" id="PTHR39335:SF1">
    <property type="entry name" value="BLL4220 PROTEIN"/>
    <property type="match status" value="1"/>
</dbReference>
<protein>
    <submittedName>
        <fullName evidence="2">Unannotated protein</fullName>
    </submittedName>
</protein>
<dbReference type="InterPro" id="IPR005297">
    <property type="entry name" value="Lipoprotein_repeat"/>
</dbReference>
<feature type="compositionally biased region" description="Low complexity" evidence="1">
    <location>
        <begin position="155"/>
        <end position="177"/>
    </location>
</feature>
<sequence length="177" mass="16938">MAVRQALKTASFVAIAAVIVASTAAAASAPTLTTAKITGVGSIVVSGDGLTVYSYAAETAGKIACTGACAKAWPPVLIKTGTAPVAGAGIKAAKLGTIKRADGGLQVTYGGHALYRYKGDTTGGDINGQGASGTWYAVSPAGGVVKTMPAKAAAGSGSTSSSGSSSSSSSGGSLEGY</sequence>
<evidence type="ECO:0000313" key="2">
    <source>
        <dbReference type="EMBL" id="CAB4689389.1"/>
    </source>
</evidence>
<dbReference type="AlphaFoldDB" id="A0A6J6NRZ7"/>
<proteinExistence type="predicted"/>
<dbReference type="Pfam" id="PF03640">
    <property type="entry name" value="Lipoprotein_15"/>
    <property type="match status" value="2"/>
</dbReference>
<reference evidence="2" key="1">
    <citation type="submission" date="2020-05" db="EMBL/GenBank/DDBJ databases">
        <authorList>
            <person name="Chiriac C."/>
            <person name="Salcher M."/>
            <person name="Ghai R."/>
            <person name="Kavagutti S V."/>
        </authorList>
    </citation>
    <scope>NUCLEOTIDE SEQUENCE</scope>
</reference>
<feature type="region of interest" description="Disordered" evidence="1">
    <location>
        <begin position="152"/>
        <end position="177"/>
    </location>
</feature>
<organism evidence="2">
    <name type="scientific">freshwater metagenome</name>
    <dbReference type="NCBI Taxonomy" id="449393"/>
    <lineage>
        <taxon>unclassified sequences</taxon>
        <taxon>metagenomes</taxon>
        <taxon>ecological metagenomes</taxon>
    </lineage>
</organism>
<dbReference type="PANTHER" id="PTHR39335">
    <property type="entry name" value="BLL4220 PROTEIN"/>
    <property type="match status" value="1"/>
</dbReference>
<name>A0A6J6NRZ7_9ZZZZ</name>